<feature type="transmembrane region" description="Helical" evidence="8">
    <location>
        <begin position="59"/>
        <end position="80"/>
    </location>
</feature>
<sequence>MSLPAAPTASGHAGDLLSRGARLRLTFVLGALTALGPFTIDLYLPAFPAVAASLETTAAAVQTTLAGTTLGIAIGVLVMGPWSDRVGRRMPLLLATSAHVLASLACAASPDILALTIARFMMGAAAAAGGVVAAAMVRDLYSGLPMMKLSSRLAMINGAAPIIAPVLGSVLLNWVDWRGIFVVLAAYAVVVVAATAAMIPETLPPAQRSAGGFRAFGTSAVSLLRDRIFLSLMIVGGMVWGSEFTYLAGSAFLFQDHYGFSAPEYGLLFAVNAVGYVAGTQLGARIAHRFAPQKLLTLGTAVMTAAAVGITIGTAVDSLGMVLVTVWFSVAAVGVSVPCANVLALNRVHRNAGTAAALLGGANFGIAALVTPLASLGSGSSGSGMGLVMLVTSAVAFALALMLRRRNVGWPVAEPRSAPAVRV</sequence>
<dbReference type="InterPro" id="IPR011701">
    <property type="entry name" value="MFS"/>
</dbReference>
<feature type="transmembrane region" description="Helical" evidence="8">
    <location>
        <begin position="228"/>
        <end position="253"/>
    </location>
</feature>
<dbReference type="PROSITE" id="PS00216">
    <property type="entry name" value="SUGAR_TRANSPORT_1"/>
    <property type="match status" value="1"/>
</dbReference>
<evidence type="ECO:0000256" key="7">
    <source>
        <dbReference type="ARBA" id="ARBA00023136"/>
    </source>
</evidence>
<dbReference type="InterPro" id="IPR004812">
    <property type="entry name" value="Efflux_drug-R_Bcr/CmlA"/>
</dbReference>
<dbReference type="RefSeq" id="WP_106213831.1">
    <property type="nucleotide sequence ID" value="NZ_PVTL01000007.1"/>
</dbReference>
<dbReference type="InterPro" id="IPR020846">
    <property type="entry name" value="MFS_dom"/>
</dbReference>
<accession>A0A2T0VAP6</accession>
<dbReference type="AlphaFoldDB" id="A0A2T0VAP6"/>
<dbReference type="OrthoDB" id="9814303at2"/>
<dbReference type="Gene3D" id="1.20.1720.10">
    <property type="entry name" value="Multidrug resistance protein D"/>
    <property type="match status" value="1"/>
</dbReference>
<feature type="transmembrane region" description="Helical" evidence="8">
    <location>
        <begin position="295"/>
        <end position="316"/>
    </location>
</feature>
<keyword evidence="3" id="KW-0813">Transport</keyword>
<feature type="transmembrane region" description="Helical" evidence="8">
    <location>
        <begin position="25"/>
        <end position="47"/>
    </location>
</feature>
<organism evidence="10 11">
    <name type="scientific">Glaciihabitans tibetensis</name>
    <dbReference type="NCBI Taxonomy" id="1266600"/>
    <lineage>
        <taxon>Bacteria</taxon>
        <taxon>Bacillati</taxon>
        <taxon>Actinomycetota</taxon>
        <taxon>Actinomycetes</taxon>
        <taxon>Micrococcales</taxon>
        <taxon>Microbacteriaceae</taxon>
        <taxon>Glaciihabitans</taxon>
    </lineage>
</organism>
<evidence type="ECO:0000256" key="8">
    <source>
        <dbReference type="SAM" id="Phobius"/>
    </source>
</evidence>
<dbReference type="Proteomes" id="UP000237983">
    <property type="component" value="Unassembled WGS sequence"/>
</dbReference>
<evidence type="ECO:0000256" key="6">
    <source>
        <dbReference type="ARBA" id="ARBA00022989"/>
    </source>
</evidence>
<feature type="transmembrane region" description="Helical" evidence="8">
    <location>
        <begin position="120"/>
        <end position="141"/>
    </location>
</feature>
<keyword evidence="4" id="KW-1003">Cell membrane</keyword>
<comment type="subcellular location">
    <subcellularLocation>
        <location evidence="1">Cell membrane</location>
        <topology evidence="1">Multi-pass membrane protein</topology>
    </subcellularLocation>
</comment>
<dbReference type="GO" id="GO:0005886">
    <property type="term" value="C:plasma membrane"/>
    <property type="evidence" value="ECO:0007669"/>
    <property type="project" value="UniProtKB-SubCell"/>
</dbReference>
<dbReference type="NCBIfam" id="TIGR00710">
    <property type="entry name" value="efflux_Bcr_CflA"/>
    <property type="match status" value="1"/>
</dbReference>
<protein>
    <submittedName>
        <fullName evidence="10">DHA1 family bicyclomycin/chloramphenicol resistance-like MFS transporter</fullName>
    </submittedName>
</protein>
<dbReference type="EMBL" id="PVTL01000007">
    <property type="protein sequence ID" value="PRY67270.1"/>
    <property type="molecule type" value="Genomic_DNA"/>
</dbReference>
<feature type="transmembrane region" description="Helical" evidence="8">
    <location>
        <begin position="322"/>
        <end position="344"/>
    </location>
</feature>
<evidence type="ECO:0000256" key="4">
    <source>
        <dbReference type="ARBA" id="ARBA00022475"/>
    </source>
</evidence>
<dbReference type="PROSITE" id="PS50850">
    <property type="entry name" value="MFS"/>
    <property type="match status" value="1"/>
</dbReference>
<dbReference type="GO" id="GO:0042910">
    <property type="term" value="F:xenobiotic transmembrane transporter activity"/>
    <property type="evidence" value="ECO:0007669"/>
    <property type="project" value="InterPro"/>
</dbReference>
<keyword evidence="11" id="KW-1185">Reference proteome</keyword>
<dbReference type="PANTHER" id="PTHR23502">
    <property type="entry name" value="MAJOR FACILITATOR SUPERFAMILY"/>
    <property type="match status" value="1"/>
</dbReference>
<evidence type="ECO:0000313" key="11">
    <source>
        <dbReference type="Proteomes" id="UP000237983"/>
    </source>
</evidence>
<reference evidence="10 11" key="1">
    <citation type="submission" date="2018-03" db="EMBL/GenBank/DDBJ databases">
        <title>Genomic Encyclopedia of Type Strains, Phase III (KMG-III): the genomes of soil and plant-associated and newly described type strains.</title>
        <authorList>
            <person name="Whitman W."/>
        </authorList>
    </citation>
    <scope>NUCLEOTIDE SEQUENCE [LARGE SCALE GENOMIC DNA]</scope>
    <source>
        <strain evidence="10 11">CGMCC 1.12484</strain>
    </source>
</reference>
<dbReference type="SUPFAM" id="SSF103473">
    <property type="entry name" value="MFS general substrate transporter"/>
    <property type="match status" value="1"/>
</dbReference>
<feature type="transmembrane region" description="Helical" evidence="8">
    <location>
        <begin position="180"/>
        <end position="199"/>
    </location>
</feature>
<keyword evidence="7 8" id="KW-0472">Membrane</keyword>
<evidence type="ECO:0000313" key="10">
    <source>
        <dbReference type="EMBL" id="PRY67270.1"/>
    </source>
</evidence>
<feature type="transmembrane region" description="Helical" evidence="8">
    <location>
        <begin position="153"/>
        <end position="174"/>
    </location>
</feature>
<feature type="transmembrane region" description="Helical" evidence="8">
    <location>
        <begin position="383"/>
        <end position="403"/>
    </location>
</feature>
<gene>
    <name evidence="10" type="ORF">B0I08_107166</name>
</gene>
<feature type="transmembrane region" description="Helical" evidence="8">
    <location>
        <begin position="356"/>
        <end position="377"/>
    </location>
</feature>
<keyword evidence="5 8" id="KW-0812">Transmembrane</keyword>
<dbReference type="InterPro" id="IPR005829">
    <property type="entry name" value="Sugar_transporter_CS"/>
</dbReference>
<dbReference type="PANTHER" id="PTHR23502:SF132">
    <property type="entry name" value="POLYAMINE TRANSPORTER 2-RELATED"/>
    <property type="match status" value="1"/>
</dbReference>
<evidence type="ECO:0000256" key="3">
    <source>
        <dbReference type="ARBA" id="ARBA00022448"/>
    </source>
</evidence>
<name>A0A2T0VAP6_9MICO</name>
<evidence type="ECO:0000256" key="2">
    <source>
        <dbReference type="ARBA" id="ARBA00006236"/>
    </source>
</evidence>
<comment type="similarity">
    <text evidence="2">Belongs to the major facilitator superfamily. Bcr/CmlA family.</text>
</comment>
<dbReference type="InterPro" id="IPR036259">
    <property type="entry name" value="MFS_trans_sf"/>
</dbReference>
<keyword evidence="6 8" id="KW-1133">Transmembrane helix</keyword>
<dbReference type="GO" id="GO:1990961">
    <property type="term" value="P:xenobiotic detoxification by transmembrane export across the plasma membrane"/>
    <property type="evidence" value="ECO:0007669"/>
    <property type="project" value="InterPro"/>
</dbReference>
<proteinExistence type="inferred from homology"/>
<evidence type="ECO:0000259" key="9">
    <source>
        <dbReference type="PROSITE" id="PS50850"/>
    </source>
</evidence>
<evidence type="ECO:0000256" key="5">
    <source>
        <dbReference type="ARBA" id="ARBA00022692"/>
    </source>
</evidence>
<dbReference type="Pfam" id="PF07690">
    <property type="entry name" value="MFS_1"/>
    <property type="match status" value="1"/>
</dbReference>
<feature type="domain" description="Major facilitator superfamily (MFS) profile" evidence="9">
    <location>
        <begin position="25"/>
        <end position="408"/>
    </location>
</feature>
<comment type="caution">
    <text evidence="10">The sequence shown here is derived from an EMBL/GenBank/DDBJ whole genome shotgun (WGS) entry which is preliminary data.</text>
</comment>
<evidence type="ECO:0000256" key="1">
    <source>
        <dbReference type="ARBA" id="ARBA00004651"/>
    </source>
</evidence>